<dbReference type="GO" id="GO:0008168">
    <property type="term" value="F:methyltransferase activity"/>
    <property type="evidence" value="ECO:0007669"/>
    <property type="project" value="UniProtKB-KW"/>
</dbReference>
<keyword evidence="2" id="KW-0808">Transferase</keyword>
<reference evidence="2" key="1">
    <citation type="submission" date="2019-02" db="EMBL/GenBank/DDBJ databases">
        <authorList>
            <person name="Li S.-H."/>
        </authorList>
    </citation>
    <scope>NUCLEOTIDE SEQUENCE</scope>
    <source>
        <strain evidence="2">IMCC11814</strain>
    </source>
</reference>
<evidence type="ECO:0000313" key="2">
    <source>
        <dbReference type="EMBL" id="MCX2978667.1"/>
    </source>
</evidence>
<accession>A0ABT3T8S8</accession>
<dbReference type="PANTHER" id="PTHR36973">
    <property type="entry name" value="SLL1456 PROTEIN-RELATED"/>
    <property type="match status" value="1"/>
</dbReference>
<dbReference type="Gene3D" id="3.40.50.150">
    <property type="entry name" value="Vaccinia Virus protein VP39"/>
    <property type="match status" value="1"/>
</dbReference>
<proteinExistence type="predicted"/>
<dbReference type="SUPFAM" id="SSF53335">
    <property type="entry name" value="S-adenosyl-L-methionine-dependent methyltransferases"/>
    <property type="match status" value="1"/>
</dbReference>
<keyword evidence="3" id="KW-1185">Reference proteome</keyword>
<dbReference type="GO" id="GO:0032259">
    <property type="term" value="P:methylation"/>
    <property type="evidence" value="ECO:0007669"/>
    <property type="project" value="UniProtKB-KW"/>
</dbReference>
<sequence length="246" mass="28931">MTNVVPTLYQLKKAFLWPRTLFMRWKYRRNAGQAKVMMELHYYRRPFMEFMGATIYNSHILHEAAIGPDSVVLDVGAFNGSWAQHIVDRYDPVIYAFEPNPRSYAKIQEKAKGNPKLKPIPYGLGDKDMTVAFTLKGLGSSMCDERDSSSDAPRTNVEIAAIDRVWSELKLDNIDLMKINIEGAEFPLLEKMMESDLLKCVDCFLIQFHEWHPGAYRKRRQIRKELAKTHRLEWDYYFVWEKWVRL</sequence>
<organism evidence="2 3">
    <name type="scientific">Candidatus Marimicrobium litorale</name>
    <dbReference type="NCBI Taxonomy" id="2518991"/>
    <lineage>
        <taxon>Bacteria</taxon>
        <taxon>Pseudomonadati</taxon>
        <taxon>Pseudomonadota</taxon>
        <taxon>Gammaproteobacteria</taxon>
        <taxon>Cellvibrionales</taxon>
        <taxon>Halieaceae</taxon>
        <taxon>Marimicrobium</taxon>
    </lineage>
</organism>
<protein>
    <submittedName>
        <fullName evidence="2">FkbM family methyltransferase</fullName>
    </submittedName>
</protein>
<dbReference type="Proteomes" id="UP001143304">
    <property type="component" value="Unassembled WGS sequence"/>
</dbReference>
<dbReference type="Pfam" id="PF05050">
    <property type="entry name" value="Methyltransf_21"/>
    <property type="match status" value="1"/>
</dbReference>
<gene>
    <name evidence="2" type="ORF">EYC82_14975</name>
</gene>
<evidence type="ECO:0000259" key="1">
    <source>
        <dbReference type="Pfam" id="PF05050"/>
    </source>
</evidence>
<dbReference type="InterPro" id="IPR029063">
    <property type="entry name" value="SAM-dependent_MTases_sf"/>
</dbReference>
<dbReference type="InterPro" id="IPR053188">
    <property type="entry name" value="FkbM_Methyltransferase"/>
</dbReference>
<name>A0ABT3T8S8_9GAMM</name>
<dbReference type="RefSeq" id="WP_279250362.1">
    <property type="nucleotide sequence ID" value="NZ_SHNO01000001.1"/>
</dbReference>
<evidence type="ECO:0000313" key="3">
    <source>
        <dbReference type="Proteomes" id="UP001143304"/>
    </source>
</evidence>
<dbReference type="PANTHER" id="PTHR36973:SF4">
    <property type="entry name" value="NODULATION PROTEIN"/>
    <property type="match status" value="1"/>
</dbReference>
<keyword evidence="2" id="KW-0489">Methyltransferase</keyword>
<comment type="caution">
    <text evidence="2">The sequence shown here is derived from an EMBL/GenBank/DDBJ whole genome shotgun (WGS) entry which is preliminary data.</text>
</comment>
<dbReference type="InterPro" id="IPR006342">
    <property type="entry name" value="FkbM_mtfrase"/>
</dbReference>
<dbReference type="EMBL" id="SHNO01000001">
    <property type="protein sequence ID" value="MCX2978667.1"/>
    <property type="molecule type" value="Genomic_DNA"/>
</dbReference>
<dbReference type="NCBIfam" id="TIGR01444">
    <property type="entry name" value="fkbM_fam"/>
    <property type="match status" value="1"/>
</dbReference>
<feature type="domain" description="Methyltransferase FkbM" evidence="1">
    <location>
        <begin position="74"/>
        <end position="214"/>
    </location>
</feature>